<dbReference type="KEGG" id="ffu:CLAFUR5_06962"/>
<reference evidence="2" key="1">
    <citation type="submission" date="2021-12" db="EMBL/GenBank/DDBJ databases">
        <authorList>
            <person name="Zaccaron A."/>
            <person name="Stergiopoulos I."/>
        </authorList>
    </citation>
    <scope>NUCLEOTIDE SEQUENCE</scope>
    <source>
        <strain evidence="2">Race5_Kim</strain>
    </source>
</reference>
<organism evidence="2 3">
    <name type="scientific">Passalora fulva</name>
    <name type="common">Tomato leaf mold</name>
    <name type="synonym">Cladosporium fulvum</name>
    <dbReference type="NCBI Taxonomy" id="5499"/>
    <lineage>
        <taxon>Eukaryota</taxon>
        <taxon>Fungi</taxon>
        <taxon>Dikarya</taxon>
        <taxon>Ascomycota</taxon>
        <taxon>Pezizomycotina</taxon>
        <taxon>Dothideomycetes</taxon>
        <taxon>Dothideomycetidae</taxon>
        <taxon>Mycosphaerellales</taxon>
        <taxon>Mycosphaerellaceae</taxon>
        <taxon>Fulvia</taxon>
    </lineage>
</organism>
<feature type="chain" id="PRO_5040514929" evidence="1">
    <location>
        <begin position="21"/>
        <end position="148"/>
    </location>
</feature>
<dbReference type="RefSeq" id="XP_047763156.1">
    <property type="nucleotide sequence ID" value="XM_047906110.1"/>
</dbReference>
<proteinExistence type="predicted"/>
<evidence type="ECO:0000256" key="1">
    <source>
        <dbReference type="SAM" id="SignalP"/>
    </source>
</evidence>
<dbReference type="OrthoDB" id="10357927at2759"/>
<reference evidence="2" key="2">
    <citation type="journal article" date="2022" name="Microb. Genom.">
        <title>A chromosome-scale genome assembly of the tomato pathogen Cladosporium fulvum reveals a compartmentalized genome architecture and the presence of a dispensable chromosome.</title>
        <authorList>
            <person name="Zaccaron A.Z."/>
            <person name="Chen L.H."/>
            <person name="Samaras A."/>
            <person name="Stergiopoulos I."/>
        </authorList>
    </citation>
    <scope>NUCLEOTIDE SEQUENCE</scope>
    <source>
        <strain evidence="2">Race5_Kim</strain>
    </source>
</reference>
<evidence type="ECO:0000313" key="2">
    <source>
        <dbReference type="EMBL" id="UJO18790.1"/>
    </source>
</evidence>
<keyword evidence="1" id="KW-0732">Signal</keyword>
<feature type="signal peptide" evidence="1">
    <location>
        <begin position="1"/>
        <end position="20"/>
    </location>
</feature>
<sequence length="148" mass="15373">MKQSTSILLLPIFLAFLAQAKPSTFHYDGVIEDKGDGIKCSGSITYTVTDDAGGADQTGHFTVDDCPGGQVTLSDGIWTLSLDRDARTSSIQTVSNDPAATINGGEGEYVGVQTAYHQVTCPPATKMTCFFGAGPGNTAPTTTDCGLT</sequence>
<accession>A0A9Q8UQK5</accession>
<protein>
    <submittedName>
        <fullName evidence="2">Uncharacterized protein</fullName>
    </submittedName>
</protein>
<name>A0A9Q8UQK5_PASFU</name>
<evidence type="ECO:0000313" key="3">
    <source>
        <dbReference type="Proteomes" id="UP000756132"/>
    </source>
</evidence>
<keyword evidence="3" id="KW-1185">Reference proteome</keyword>
<dbReference type="EMBL" id="CP090168">
    <property type="protein sequence ID" value="UJO18790.1"/>
    <property type="molecule type" value="Genomic_DNA"/>
</dbReference>
<dbReference type="GeneID" id="71986840"/>
<dbReference type="AlphaFoldDB" id="A0A9Q8UQK5"/>
<dbReference type="Proteomes" id="UP000756132">
    <property type="component" value="Chromosome 6"/>
</dbReference>
<gene>
    <name evidence="2" type="ORF">CLAFUR5_06962</name>
</gene>